<evidence type="ECO:0000256" key="7">
    <source>
        <dbReference type="PROSITE-ProRule" id="PRU01360"/>
    </source>
</evidence>
<evidence type="ECO:0000256" key="4">
    <source>
        <dbReference type="ARBA" id="ARBA00022692"/>
    </source>
</evidence>
<dbReference type="NCBIfam" id="TIGR04056">
    <property type="entry name" value="OMP_RagA_SusC"/>
    <property type="match status" value="1"/>
</dbReference>
<evidence type="ECO:0000256" key="5">
    <source>
        <dbReference type="ARBA" id="ARBA00023136"/>
    </source>
</evidence>
<dbReference type="InterPro" id="IPR012910">
    <property type="entry name" value="Plug_dom"/>
</dbReference>
<proteinExistence type="inferred from homology"/>
<feature type="chain" id="PRO_5009918880" evidence="8">
    <location>
        <begin position="33"/>
        <end position="1080"/>
    </location>
</feature>
<keyword evidence="3 7" id="KW-1134">Transmembrane beta strand</keyword>
<dbReference type="Gene3D" id="2.170.130.10">
    <property type="entry name" value="TonB-dependent receptor, plug domain"/>
    <property type="match status" value="1"/>
</dbReference>
<name>A0A1M6K4L3_9BACE</name>
<keyword evidence="11" id="KW-1185">Reference proteome</keyword>
<evidence type="ECO:0000256" key="3">
    <source>
        <dbReference type="ARBA" id="ARBA00022452"/>
    </source>
</evidence>
<evidence type="ECO:0000256" key="1">
    <source>
        <dbReference type="ARBA" id="ARBA00004571"/>
    </source>
</evidence>
<dbReference type="Gene3D" id="2.60.40.1120">
    <property type="entry name" value="Carboxypeptidase-like, regulatory domain"/>
    <property type="match status" value="1"/>
</dbReference>
<feature type="signal peptide" evidence="8">
    <location>
        <begin position="1"/>
        <end position="32"/>
    </location>
</feature>
<keyword evidence="4 7" id="KW-0812">Transmembrane</keyword>
<dbReference type="InterPro" id="IPR036942">
    <property type="entry name" value="Beta-barrel_TonB_sf"/>
</dbReference>
<evidence type="ECO:0000259" key="9">
    <source>
        <dbReference type="Pfam" id="PF07715"/>
    </source>
</evidence>
<dbReference type="SUPFAM" id="SSF49464">
    <property type="entry name" value="Carboxypeptidase regulatory domain-like"/>
    <property type="match status" value="1"/>
</dbReference>
<dbReference type="InterPro" id="IPR008969">
    <property type="entry name" value="CarboxyPept-like_regulatory"/>
</dbReference>
<dbReference type="GO" id="GO:0009279">
    <property type="term" value="C:cell outer membrane"/>
    <property type="evidence" value="ECO:0007669"/>
    <property type="project" value="UniProtKB-SubCell"/>
</dbReference>
<dbReference type="SUPFAM" id="SSF56935">
    <property type="entry name" value="Porins"/>
    <property type="match status" value="1"/>
</dbReference>
<keyword evidence="5 7" id="KW-0472">Membrane</keyword>
<gene>
    <name evidence="10" type="ORF">SAMN05444350_13422</name>
</gene>
<comment type="subcellular location">
    <subcellularLocation>
        <location evidence="1 7">Cell outer membrane</location>
        <topology evidence="1 7">Multi-pass membrane protein</topology>
    </subcellularLocation>
</comment>
<keyword evidence="2 7" id="KW-0813">Transport</keyword>
<keyword evidence="6 7" id="KW-0998">Cell outer membrane</keyword>
<dbReference type="NCBIfam" id="TIGR04057">
    <property type="entry name" value="SusC_RagA_signa"/>
    <property type="match status" value="1"/>
</dbReference>
<evidence type="ECO:0000256" key="2">
    <source>
        <dbReference type="ARBA" id="ARBA00022448"/>
    </source>
</evidence>
<reference evidence="11" key="1">
    <citation type="submission" date="2016-11" db="EMBL/GenBank/DDBJ databases">
        <authorList>
            <person name="Varghese N."/>
            <person name="Submissions S."/>
        </authorList>
    </citation>
    <scope>NUCLEOTIDE SEQUENCE [LARGE SCALE GENOMIC DNA]</scope>
    <source>
        <strain evidence="11">DSM 26884</strain>
    </source>
</reference>
<dbReference type="InterPro" id="IPR039426">
    <property type="entry name" value="TonB-dep_rcpt-like"/>
</dbReference>
<accession>A0A1M6K4L3</accession>
<comment type="similarity">
    <text evidence="7">Belongs to the TonB-dependent receptor family.</text>
</comment>
<keyword evidence="8" id="KW-0732">Signal</keyword>
<dbReference type="RefSeq" id="WP_025832770.1">
    <property type="nucleotide sequence ID" value="NZ_FQZN01000034.1"/>
</dbReference>
<dbReference type="InterPro" id="IPR023997">
    <property type="entry name" value="TonB-dep_OMP_SusC/RagA_CS"/>
</dbReference>
<feature type="domain" description="TonB-dependent receptor plug" evidence="9">
    <location>
        <begin position="141"/>
        <end position="243"/>
    </location>
</feature>
<dbReference type="GeneID" id="92714163"/>
<evidence type="ECO:0000256" key="8">
    <source>
        <dbReference type="SAM" id="SignalP"/>
    </source>
</evidence>
<sequence>MNENHTRGMLHCKLLTALAIATLLTGSNIALATETNSENINVITEQLQSQAISGKVVDQTGEPVIGASVLEKGTNNGIVTNIDGKFSLTVNKGAVLVISFIGYKTQETKAAPNMEITLIEDAELLEEVVVVGYGIQKKKLVTGATVQVKGDDIAKLNTVDVIGALQSQSPGVNITQNNGFLGQGFKVVIRGMGTTGNSSPLYVVDGVTNGSIDGLNPNDIESIDVLKDAASAAIYGARAANGVILITTKRGKEGVSQITYDAYVGIQNLYKIPTLLSAQEYMLMQDESKVMDGQSPWDWASYIPAKDLQTIQDGTWQGTNWLKEIQNTDALVQNHAINFTGGTERSTFAIGGAYTYQEATMGTPNAVPNMNRYNFRINSEHVVIKKGKLDFLKISETLNYKYSQTKGSFATGGIYWNGVHNMLIMSPLMHIYNSDGNYYQYADQLADGYKWDTSNGANKNPVAYMDYMTNQNISKGHYLQSSFAAELQPIKNLRIKSQFGYIMGASSYRAYIPRYDLLSATLQNEEDKVTQSFSLYNRWSLDNTANYAFSISDHHLDVLIGQSMEKWGMGESMSGSAIASNFYDFEHAYLSNVPLKSNSVSSLTGSPSGQGSIASFFGRINYNYKEKYMASVIMRADGSSTFARGHRWGYFPSISAGWVLTNESFMPKWNWLDFLKFRVSWGQNGNCNVSTFQYLSLITSNNNYGGYSFGDSMDLISTGSYAYRLTNPDLTWETQEQLNIGIDARFFNSRLAVEFDWYNKMTKDWLVTAPVLMSLGADAVFVNGGNVRNRGFEVALHWNDHVGKDFQYGVNLTLAQNKNEVTKIANADGIIHGSKSIPWEGATELFRAEVGYPIGYFYGYKSAGIFQNQEQIDNYKGAKLNGNKTQPGDVIWVDTNGDGSISEDDRTQIGDPNPDLTMGLSFNASWKGIDLAVTTYGAFGQQIFKCYRDFVASPLNNYTTDIYNRWHGEGTSNKMPRLSSSVSSNWNRISDIYIEDGDYLKIKNITVGYDFKKTFKKLPVQQLRLYFTAQNLFTFTGYSGMDPEIGFGSENDSDKGWASGIDLGYYPSARTFMVGVNVKF</sequence>
<evidence type="ECO:0000313" key="11">
    <source>
        <dbReference type="Proteomes" id="UP000184192"/>
    </source>
</evidence>
<dbReference type="AlphaFoldDB" id="A0A1M6K4L3"/>
<dbReference type="Pfam" id="PF13715">
    <property type="entry name" value="CarbopepD_reg_2"/>
    <property type="match status" value="1"/>
</dbReference>
<protein>
    <submittedName>
        <fullName evidence="10">TonB-linked outer membrane protein, SusC/RagA family</fullName>
    </submittedName>
</protein>
<evidence type="ECO:0000313" key="10">
    <source>
        <dbReference type="EMBL" id="SHJ53800.1"/>
    </source>
</evidence>
<dbReference type="Proteomes" id="UP000184192">
    <property type="component" value="Unassembled WGS sequence"/>
</dbReference>
<dbReference type="Pfam" id="PF07715">
    <property type="entry name" value="Plug"/>
    <property type="match status" value="1"/>
</dbReference>
<dbReference type="FunFam" id="2.60.40.1120:FF:000003">
    <property type="entry name" value="Outer membrane protein Omp121"/>
    <property type="match status" value="1"/>
</dbReference>
<dbReference type="PROSITE" id="PS52016">
    <property type="entry name" value="TONB_DEPENDENT_REC_3"/>
    <property type="match status" value="1"/>
</dbReference>
<organism evidence="10 11">
    <name type="scientific">Bacteroides stercorirosoris</name>
    <dbReference type="NCBI Taxonomy" id="871324"/>
    <lineage>
        <taxon>Bacteria</taxon>
        <taxon>Pseudomonadati</taxon>
        <taxon>Bacteroidota</taxon>
        <taxon>Bacteroidia</taxon>
        <taxon>Bacteroidales</taxon>
        <taxon>Bacteroidaceae</taxon>
        <taxon>Bacteroides</taxon>
    </lineage>
</organism>
<dbReference type="EMBL" id="FQZN01000034">
    <property type="protein sequence ID" value="SHJ53800.1"/>
    <property type="molecule type" value="Genomic_DNA"/>
</dbReference>
<dbReference type="eggNOG" id="COG4206">
    <property type="taxonomic scope" value="Bacteria"/>
</dbReference>
<dbReference type="Gene3D" id="2.40.170.20">
    <property type="entry name" value="TonB-dependent receptor, beta-barrel domain"/>
    <property type="match status" value="1"/>
</dbReference>
<dbReference type="InterPro" id="IPR037066">
    <property type="entry name" value="Plug_dom_sf"/>
</dbReference>
<evidence type="ECO:0000256" key="6">
    <source>
        <dbReference type="ARBA" id="ARBA00023237"/>
    </source>
</evidence>
<dbReference type="InterPro" id="IPR023996">
    <property type="entry name" value="TonB-dep_OMP_SusC/RagA"/>
</dbReference>